<evidence type="ECO:0000313" key="6">
    <source>
        <dbReference type="EMBL" id="KNZ50283.1"/>
    </source>
</evidence>
<dbReference type="GO" id="GO:0015074">
    <property type="term" value="P:DNA integration"/>
    <property type="evidence" value="ECO:0007669"/>
    <property type="project" value="InterPro"/>
</dbReference>
<dbReference type="InterPro" id="IPR039537">
    <property type="entry name" value="Retrotran_Ty1/copia-like"/>
</dbReference>
<organism evidence="6 7">
    <name type="scientific">Puccinia sorghi</name>
    <dbReference type="NCBI Taxonomy" id="27349"/>
    <lineage>
        <taxon>Eukaryota</taxon>
        <taxon>Fungi</taxon>
        <taxon>Dikarya</taxon>
        <taxon>Basidiomycota</taxon>
        <taxon>Pucciniomycotina</taxon>
        <taxon>Pucciniomycetes</taxon>
        <taxon>Pucciniales</taxon>
        <taxon>Pucciniaceae</taxon>
        <taxon>Puccinia</taxon>
    </lineage>
</organism>
<dbReference type="PROSITE" id="PS50994">
    <property type="entry name" value="INTEGRASE"/>
    <property type="match status" value="1"/>
</dbReference>
<dbReference type="GO" id="GO:0032196">
    <property type="term" value="P:transposition"/>
    <property type="evidence" value="ECO:0007669"/>
    <property type="project" value="UniProtKB-KW"/>
</dbReference>
<evidence type="ECO:0000313" key="7">
    <source>
        <dbReference type="Proteomes" id="UP000037035"/>
    </source>
</evidence>
<dbReference type="InterPro" id="IPR012337">
    <property type="entry name" value="RNaseH-like_sf"/>
</dbReference>
<sequence>MEIFGGKVNNNIFSIHNPIKLDQTPSFSTISTKLKKPPKKSMKNWPCFTGKYQLLDSNNKQAYKIKSRPTSILFERIHSDLIGRINPQSRNKTKFILTFFNNVFRYITGFPLFEKYSTPEVLINLLEGKKKWLGYLPNMICSDGGGEFSGNRLVNYMDANHIQRLISEPYHPEHNGRTERTNQTIIKSIRALFWYSGLSKALWHEFLKTCWLSLNQIPRGEETKSPWERVHGFSLQVNYLKPRETQEI</sequence>
<reference evidence="6 7" key="1">
    <citation type="submission" date="2015-08" db="EMBL/GenBank/DDBJ databases">
        <title>Next Generation Sequencing and Analysis of the Genome of Puccinia sorghi L Schw, the Causal Agent of Maize Common Rust.</title>
        <authorList>
            <person name="Rochi L."/>
            <person name="Burguener G."/>
            <person name="Darino M."/>
            <person name="Turjanski A."/>
            <person name="Kreff E."/>
            <person name="Dieguez M.J."/>
            <person name="Sacco F."/>
        </authorList>
    </citation>
    <scope>NUCLEOTIDE SEQUENCE [LARGE SCALE GENOMIC DNA]</scope>
    <source>
        <strain evidence="6 7">RO10H11247</strain>
    </source>
</reference>
<dbReference type="GO" id="GO:0003723">
    <property type="term" value="F:RNA binding"/>
    <property type="evidence" value="ECO:0007669"/>
    <property type="project" value="UniProtKB-KW"/>
</dbReference>
<dbReference type="VEuPathDB" id="FungiDB:VP01_4508g2"/>
<keyword evidence="1" id="KW-0815">Transposition</keyword>
<dbReference type="GO" id="GO:0003887">
    <property type="term" value="F:DNA-directed DNA polymerase activity"/>
    <property type="evidence" value="ECO:0007669"/>
    <property type="project" value="UniProtKB-EC"/>
</dbReference>
<dbReference type="SUPFAM" id="SSF53098">
    <property type="entry name" value="Ribonuclease H-like"/>
    <property type="match status" value="1"/>
</dbReference>
<comment type="catalytic activity">
    <reaction evidence="4">
        <text>DNA(n) + a 2'-deoxyribonucleoside 5'-triphosphate = DNA(n+1) + diphosphate</text>
        <dbReference type="Rhea" id="RHEA:22508"/>
        <dbReference type="Rhea" id="RHEA-COMP:17339"/>
        <dbReference type="Rhea" id="RHEA-COMP:17340"/>
        <dbReference type="ChEBI" id="CHEBI:33019"/>
        <dbReference type="ChEBI" id="CHEBI:61560"/>
        <dbReference type="ChEBI" id="CHEBI:173112"/>
        <dbReference type="EC" id="2.7.7.7"/>
    </reaction>
</comment>
<keyword evidence="2" id="KW-0694">RNA-binding</keyword>
<dbReference type="Gene3D" id="3.30.420.10">
    <property type="entry name" value="Ribonuclease H-like superfamily/Ribonuclease H"/>
    <property type="match status" value="1"/>
</dbReference>
<dbReference type="GO" id="GO:0005634">
    <property type="term" value="C:nucleus"/>
    <property type="evidence" value="ECO:0007669"/>
    <property type="project" value="UniProtKB-ARBA"/>
</dbReference>
<keyword evidence="7" id="KW-1185">Reference proteome</keyword>
<evidence type="ECO:0000256" key="3">
    <source>
        <dbReference type="ARBA" id="ARBA00048173"/>
    </source>
</evidence>
<protein>
    <recommendedName>
        <fullName evidence="5">Integrase catalytic domain-containing protein</fullName>
    </recommendedName>
</protein>
<accession>A0A0L6UP19</accession>
<proteinExistence type="predicted"/>
<comment type="catalytic activity">
    <reaction evidence="3">
        <text>DNA(n) + a 2'-deoxyribonucleoside 5'-triphosphate = DNA(n+1) + diphosphate</text>
        <dbReference type="Rhea" id="RHEA:22508"/>
        <dbReference type="Rhea" id="RHEA-COMP:17339"/>
        <dbReference type="Rhea" id="RHEA-COMP:17340"/>
        <dbReference type="ChEBI" id="CHEBI:33019"/>
        <dbReference type="ChEBI" id="CHEBI:61560"/>
        <dbReference type="ChEBI" id="CHEBI:173112"/>
        <dbReference type="EC" id="2.7.7.49"/>
    </reaction>
</comment>
<evidence type="ECO:0000256" key="4">
    <source>
        <dbReference type="ARBA" id="ARBA00049244"/>
    </source>
</evidence>
<dbReference type="InterPro" id="IPR001584">
    <property type="entry name" value="Integrase_cat-core"/>
</dbReference>
<comment type="caution">
    <text evidence="6">The sequence shown here is derived from an EMBL/GenBank/DDBJ whole genome shotgun (WGS) entry which is preliminary data.</text>
</comment>
<feature type="domain" description="Integrase catalytic" evidence="5">
    <location>
        <begin position="65"/>
        <end position="234"/>
    </location>
</feature>
<dbReference type="GO" id="GO:0003964">
    <property type="term" value="F:RNA-directed DNA polymerase activity"/>
    <property type="evidence" value="ECO:0007669"/>
    <property type="project" value="UniProtKB-EC"/>
</dbReference>
<name>A0A0L6UP19_9BASI</name>
<evidence type="ECO:0000256" key="1">
    <source>
        <dbReference type="ARBA" id="ARBA00022578"/>
    </source>
</evidence>
<dbReference type="OrthoDB" id="6059359at2759"/>
<gene>
    <name evidence="6" type="ORF">VP01_4508g2</name>
</gene>
<dbReference type="InterPro" id="IPR036397">
    <property type="entry name" value="RNaseH_sf"/>
</dbReference>
<dbReference type="PANTHER" id="PTHR42648:SF18">
    <property type="entry name" value="RETROTRANSPOSON, UNCLASSIFIED-LIKE PROTEIN"/>
    <property type="match status" value="1"/>
</dbReference>
<dbReference type="PANTHER" id="PTHR42648">
    <property type="entry name" value="TRANSPOSASE, PUTATIVE-RELATED"/>
    <property type="match status" value="1"/>
</dbReference>
<dbReference type="AlphaFoldDB" id="A0A0L6UP19"/>
<evidence type="ECO:0000259" key="5">
    <source>
        <dbReference type="PROSITE" id="PS50994"/>
    </source>
</evidence>
<dbReference type="Proteomes" id="UP000037035">
    <property type="component" value="Unassembled WGS sequence"/>
</dbReference>
<dbReference type="EMBL" id="LAVV01009622">
    <property type="protein sequence ID" value="KNZ50283.1"/>
    <property type="molecule type" value="Genomic_DNA"/>
</dbReference>
<evidence type="ECO:0000256" key="2">
    <source>
        <dbReference type="ARBA" id="ARBA00022884"/>
    </source>
</evidence>